<sequence>FVIPLKELIPVQVPSRAVLFVTTAYLHPMGSYLPIPHLMPKIKHTPDPIRPMNIKIQLPILPE</sequence>
<dbReference type="Proteomes" id="UP000054564">
    <property type="component" value="Unassembled WGS sequence"/>
</dbReference>
<reference evidence="2" key="1">
    <citation type="submission" date="2014-03" db="EMBL/GenBank/DDBJ databases">
        <title>The Genome Sequence of Puccinia striiformis f. sp. tritici PST-78.</title>
        <authorList>
            <consortium name="The Broad Institute Genome Sequencing Platform"/>
            <person name="Cuomo C."/>
            <person name="Hulbert S."/>
            <person name="Chen X."/>
            <person name="Walker B."/>
            <person name="Young S.K."/>
            <person name="Zeng Q."/>
            <person name="Gargeya S."/>
            <person name="Fitzgerald M."/>
            <person name="Haas B."/>
            <person name="Abouelleil A."/>
            <person name="Alvarado L."/>
            <person name="Arachchi H.M."/>
            <person name="Berlin A.M."/>
            <person name="Chapman S.B."/>
            <person name="Goldberg J."/>
            <person name="Griggs A."/>
            <person name="Gujja S."/>
            <person name="Hansen M."/>
            <person name="Howarth C."/>
            <person name="Imamovic A."/>
            <person name="Larimer J."/>
            <person name="McCowan C."/>
            <person name="Montmayeur A."/>
            <person name="Murphy C."/>
            <person name="Neiman D."/>
            <person name="Pearson M."/>
            <person name="Priest M."/>
            <person name="Roberts A."/>
            <person name="Saif S."/>
            <person name="Shea T."/>
            <person name="Sisk P."/>
            <person name="Sykes S."/>
            <person name="Wortman J."/>
            <person name="Nusbaum C."/>
            <person name="Birren B."/>
        </authorList>
    </citation>
    <scope>NUCLEOTIDE SEQUENCE [LARGE SCALE GENOMIC DNA]</scope>
    <source>
        <strain evidence="2">race PST-78</strain>
    </source>
</reference>
<organism evidence="1 2">
    <name type="scientific">Puccinia striiformis f. sp. tritici PST-78</name>
    <dbReference type="NCBI Taxonomy" id="1165861"/>
    <lineage>
        <taxon>Eukaryota</taxon>
        <taxon>Fungi</taxon>
        <taxon>Dikarya</taxon>
        <taxon>Basidiomycota</taxon>
        <taxon>Pucciniomycotina</taxon>
        <taxon>Pucciniomycetes</taxon>
        <taxon>Pucciniales</taxon>
        <taxon>Pucciniaceae</taxon>
        <taxon>Puccinia</taxon>
    </lineage>
</organism>
<accession>A0A0L0UNU9</accession>
<evidence type="ECO:0000313" key="2">
    <source>
        <dbReference type="Proteomes" id="UP000054564"/>
    </source>
</evidence>
<proteinExistence type="predicted"/>
<comment type="caution">
    <text evidence="1">The sequence shown here is derived from an EMBL/GenBank/DDBJ whole genome shotgun (WGS) entry which is preliminary data.</text>
</comment>
<protein>
    <submittedName>
        <fullName evidence="1">Uncharacterized protein</fullName>
    </submittedName>
</protein>
<keyword evidence="2" id="KW-1185">Reference proteome</keyword>
<dbReference type="AlphaFoldDB" id="A0A0L0UNU9"/>
<evidence type="ECO:0000313" key="1">
    <source>
        <dbReference type="EMBL" id="KNE88762.1"/>
    </source>
</evidence>
<feature type="non-terminal residue" evidence="1">
    <location>
        <position position="1"/>
    </location>
</feature>
<name>A0A0L0UNU9_9BASI</name>
<gene>
    <name evidence="1" type="ORF">PSTG_17821</name>
</gene>
<dbReference type="EMBL" id="AJIL01000944">
    <property type="protein sequence ID" value="KNE88762.1"/>
    <property type="molecule type" value="Genomic_DNA"/>
</dbReference>